<accession>A0ABV9CIL4</accession>
<dbReference type="Gene3D" id="1.25.40.10">
    <property type="entry name" value="Tetratricopeptide repeat domain"/>
    <property type="match status" value="1"/>
</dbReference>
<name>A0ABV9CIL4_9ACTN</name>
<evidence type="ECO:0000259" key="2">
    <source>
        <dbReference type="Pfam" id="PF12770"/>
    </source>
</evidence>
<sequence length="1483" mass="156713">MKDQLEEAKRVLFDASTMADRLAVFDARPWLLDEPAGAVLDALIAEGGEDLEHLAAFRGRLLALRAHGDDAPYLPEEAAYTLKSEPQDVSDAVEALMLGPRDPTRLLDEHPALLGEEAAALAADVAEQARFFGDHDMADELDGRMEALREIARSGAVLPRAEVVDLYNDLALARGEHRAMDRWFAEHPEALSTHFLTFVWYQFVVIRDDDDAERILMGEPGRYLHRVEQLCRRVGEEEALARLGRAPDLEDDFAALAAALDELAERSESAGGGKGAEPAKRLERTESGATGLRSVVADADPDLAEELSARLLDHPCLPGLAGDTHARVLGQAGVTLSHVYDTRPSRRLAELRVALAETATTPPVFDDEVQAVLLDQLGDALTALGTHTGSPDDFRAALTAYGQAGYLTDADAPEAVGRLESFGSAYWNLYQHVREPELLDGAVAAFEEAGLRGANVADRLALVRAGAAGEPPAPQAGAVTALFAVRGGAAAASSTIQSGAAAESLATDAEARCVRFAETLDPGDLAAALDAIGNLADAGSGRLDWTELAEGLAGLVRRGLLLTDGRDIVDLALFRLRDAPGATRAALLSMLLAARHTRTGDAGDIVAATDLLEDRIAAAPPGSQDHRNLLSLAGGLWRERYAATGDPAAFAKAKERLDSVLADAEPDDALFPVATTNLGALWRARYNATGDLTFLDEAIGTYERALKGWSDGSVLWARAVGNLANAVRASYEPTGDLTRLDRAIALQERSLQAFPVDHPARPQRLINLANALLTRQAATVQSPAVQSPAVQSPAVQAPAVQAPAVQVVTGQAAMVEAATVEAATGRSADGRAADLARARALYTEVLGRLPEGAPWRADVLSALGMAAGRAFDLTGDPGELETAVRLCREAVSTAPPGTPQARVALWRLAEALERRRVSATGAQDDSEGVEIFRELCAGADGDELRLVAAVTWSSYAARREAWEEAAEAARAGLGAMDALAHLQVRRDLRAGITARYPGFLATGVCALARTGDVEGAVLAVERARAVTLSETLDLGARETLTLSDEGHPELAGRFGAAVRRWRAVSGRDLGRVLAGGFAEPAPPADNEAVRAARAGLDALIGEIRALPGREGFLRPPAFADLPRSRDPLVYLVASPHGGVALVVRDGRTHALDLPGLTPDQALTWLDGLASGVPDLATASLWETVVGPLLEVIGDGPVTLIPAGLLDLLPFTAAWTPDIGRPTGRRHADDHLTITTAPNARVHAAARARAEAHGSLARLLAVHDPRPTALAPLPAASAEAEAAMTHFSGGLVVSGEGATRDLVLSHLAEADAVHFACHGRADVLDPLGSALFLAHDEPVTLADLLRVHVPVRLAVLSACETGLPGLRALDEIISLPAGLLEAGSAGVIASRWPVPDLSTALLMIRFYDAWRRDGVPPAEALRIAQRWLRDTTNAEKTAYLAPDGPSGLPRDVARPLWRSLVHLTPDARSFTSPLQWAAFTYVGA</sequence>
<dbReference type="SUPFAM" id="SSF48208">
    <property type="entry name" value="Six-hairpin glycosidases"/>
    <property type="match status" value="1"/>
</dbReference>
<reference evidence="4" key="1">
    <citation type="journal article" date="2019" name="Int. J. Syst. Evol. Microbiol.">
        <title>The Global Catalogue of Microorganisms (GCM) 10K type strain sequencing project: providing services to taxonomists for standard genome sequencing and annotation.</title>
        <authorList>
            <consortium name="The Broad Institute Genomics Platform"/>
            <consortium name="The Broad Institute Genome Sequencing Center for Infectious Disease"/>
            <person name="Wu L."/>
            <person name="Ma J."/>
        </authorList>
    </citation>
    <scope>NUCLEOTIDE SEQUENCE [LARGE SCALE GENOMIC DNA]</scope>
    <source>
        <strain evidence="4">CGMCC 4.7132</strain>
    </source>
</reference>
<dbReference type="Proteomes" id="UP001596004">
    <property type="component" value="Unassembled WGS sequence"/>
</dbReference>
<feature type="region of interest" description="Disordered" evidence="1">
    <location>
        <begin position="266"/>
        <end position="288"/>
    </location>
</feature>
<dbReference type="Pfam" id="PF12770">
    <property type="entry name" value="CHAT"/>
    <property type="match status" value="1"/>
</dbReference>
<dbReference type="InterPro" id="IPR011990">
    <property type="entry name" value="TPR-like_helical_dom_sf"/>
</dbReference>
<dbReference type="EMBL" id="JBHSFP010000012">
    <property type="protein sequence ID" value="MFC4532843.1"/>
    <property type="molecule type" value="Genomic_DNA"/>
</dbReference>
<evidence type="ECO:0000313" key="3">
    <source>
        <dbReference type="EMBL" id="MFC4532843.1"/>
    </source>
</evidence>
<dbReference type="RefSeq" id="WP_380841747.1">
    <property type="nucleotide sequence ID" value="NZ_JBHSFP010000012.1"/>
</dbReference>
<dbReference type="InterPro" id="IPR008928">
    <property type="entry name" value="6-hairpin_glycosidase_sf"/>
</dbReference>
<evidence type="ECO:0000256" key="1">
    <source>
        <dbReference type="SAM" id="MobiDB-lite"/>
    </source>
</evidence>
<proteinExistence type="predicted"/>
<organism evidence="3 4">
    <name type="scientific">Sphaerisporangium dianthi</name>
    <dbReference type="NCBI Taxonomy" id="1436120"/>
    <lineage>
        <taxon>Bacteria</taxon>
        <taxon>Bacillati</taxon>
        <taxon>Actinomycetota</taxon>
        <taxon>Actinomycetes</taxon>
        <taxon>Streptosporangiales</taxon>
        <taxon>Streptosporangiaceae</taxon>
        <taxon>Sphaerisporangium</taxon>
    </lineage>
</organism>
<dbReference type="InterPro" id="IPR024983">
    <property type="entry name" value="CHAT_dom"/>
</dbReference>
<gene>
    <name evidence="3" type="ORF">ACFO60_18870</name>
</gene>
<comment type="caution">
    <text evidence="3">The sequence shown here is derived from an EMBL/GenBank/DDBJ whole genome shotgun (WGS) entry which is preliminary data.</text>
</comment>
<protein>
    <submittedName>
        <fullName evidence="3">CHAT domain-containing protein</fullName>
    </submittedName>
</protein>
<keyword evidence="4" id="KW-1185">Reference proteome</keyword>
<evidence type="ECO:0000313" key="4">
    <source>
        <dbReference type="Proteomes" id="UP001596004"/>
    </source>
</evidence>
<feature type="compositionally biased region" description="Basic and acidic residues" evidence="1">
    <location>
        <begin position="277"/>
        <end position="286"/>
    </location>
</feature>
<feature type="domain" description="CHAT" evidence="2">
    <location>
        <begin position="1179"/>
        <end position="1482"/>
    </location>
</feature>